<proteinExistence type="predicted"/>
<evidence type="ECO:0008006" key="4">
    <source>
        <dbReference type="Google" id="ProtNLM"/>
    </source>
</evidence>
<feature type="chain" id="PRO_5045556224" description="TonB C-terminal domain-containing protein" evidence="1">
    <location>
        <begin position="24"/>
        <end position="389"/>
    </location>
</feature>
<keyword evidence="3" id="KW-1185">Reference proteome</keyword>
<comment type="caution">
    <text evidence="2">The sequence shown here is derived from an EMBL/GenBank/DDBJ whole genome shotgun (WGS) entry which is preliminary data.</text>
</comment>
<organism evidence="2 3">
    <name type="scientific">Undibacterium hunanense</name>
    <dbReference type="NCBI Taxonomy" id="2762292"/>
    <lineage>
        <taxon>Bacteria</taxon>
        <taxon>Pseudomonadati</taxon>
        <taxon>Pseudomonadota</taxon>
        <taxon>Betaproteobacteria</taxon>
        <taxon>Burkholderiales</taxon>
        <taxon>Oxalobacteraceae</taxon>
        <taxon>Undibacterium</taxon>
    </lineage>
</organism>
<accession>A0ABR6ZXN6</accession>
<keyword evidence="1" id="KW-0732">Signal</keyword>
<name>A0ABR6ZXN6_9BURK</name>
<dbReference type="RefSeq" id="WP_186949797.1">
    <property type="nucleotide sequence ID" value="NZ_JACOGF010000015.1"/>
</dbReference>
<evidence type="ECO:0000313" key="2">
    <source>
        <dbReference type="EMBL" id="MBC3920340.1"/>
    </source>
</evidence>
<dbReference type="Proteomes" id="UP000650424">
    <property type="component" value="Unassembled WGS sequence"/>
</dbReference>
<sequence length="389" mass="43453">MALRSVKAAILFFASGFVLHASAITQPDAEQLQAYLHKQVDTENSYFIVPILPTENSNRLAHRMLDNLWKDAAYRDNMRNWLTKNQASVMEDLLGEWQKHYHTAFTESLDLLDDDTIKLLWRLHRTNAMATMDRQLCRTRTEAQVADIIRGEADKLIAAQEDKLAVALPRALTREFARQNSPRAGERPDSNFIAKVAIKTFGAVAKEWPEEDKKRIEGRFSYGDNSGTPQELCEAIWVTSNAIYDSKIEKSDAMLSANILRLSVVKSAYKKTLAQADAPGGARQPAVQGFTPGKALIYYPKIFDNKNLNGSSTYKIAIDDKGKVTQVTQIAGSIKPPSLTSVDGTVFSTEAMLLRIVEHYFRSGSFVPKVVDGKPAAYAISLGFTWSWD</sequence>
<feature type="signal peptide" evidence="1">
    <location>
        <begin position="1"/>
        <end position="23"/>
    </location>
</feature>
<gene>
    <name evidence="2" type="ORF">H8L32_22945</name>
</gene>
<reference evidence="2 3" key="1">
    <citation type="submission" date="2020-08" db="EMBL/GenBank/DDBJ databases">
        <title>Novel species isolated from subtropical streams in China.</title>
        <authorList>
            <person name="Lu H."/>
        </authorList>
    </citation>
    <scope>NUCLEOTIDE SEQUENCE [LARGE SCALE GENOMIC DNA]</scope>
    <source>
        <strain evidence="2 3">CY18W</strain>
    </source>
</reference>
<protein>
    <recommendedName>
        <fullName evidence="4">TonB C-terminal domain-containing protein</fullName>
    </recommendedName>
</protein>
<dbReference type="EMBL" id="JACOGF010000015">
    <property type="protein sequence ID" value="MBC3920340.1"/>
    <property type="molecule type" value="Genomic_DNA"/>
</dbReference>
<evidence type="ECO:0000313" key="3">
    <source>
        <dbReference type="Proteomes" id="UP000650424"/>
    </source>
</evidence>
<evidence type="ECO:0000256" key="1">
    <source>
        <dbReference type="SAM" id="SignalP"/>
    </source>
</evidence>